<dbReference type="HOGENOM" id="CLU_001384_2_0_1"/>
<feature type="region of interest" description="Disordered" evidence="2">
    <location>
        <begin position="1"/>
        <end position="43"/>
    </location>
</feature>
<dbReference type="Proteomes" id="UP000028524">
    <property type="component" value="Unassembled WGS sequence"/>
</dbReference>
<dbReference type="InterPro" id="IPR027417">
    <property type="entry name" value="P-loop_NTPase"/>
</dbReference>
<keyword evidence="6" id="KW-1185">Reference proteome</keyword>
<dbReference type="InterPro" id="IPR036322">
    <property type="entry name" value="WD40_repeat_dom_sf"/>
</dbReference>
<dbReference type="InterPro" id="IPR056884">
    <property type="entry name" value="NPHP3-like_N"/>
</dbReference>
<dbReference type="InParanoid" id="A0A084QRU3"/>
<evidence type="ECO:0000256" key="2">
    <source>
        <dbReference type="SAM" id="MobiDB-lite"/>
    </source>
</evidence>
<accession>A0A084QRU3</accession>
<protein>
    <recommendedName>
        <fullName evidence="7">NACHT domain-containing protein</fullName>
    </recommendedName>
</protein>
<dbReference type="PANTHER" id="PTHR10039:SF16">
    <property type="entry name" value="GPI INOSITOL-DEACYLASE"/>
    <property type="match status" value="1"/>
</dbReference>
<dbReference type="PANTHER" id="PTHR10039">
    <property type="entry name" value="AMELOGENIN"/>
    <property type="match status" value="1"/>
</dbReference>
<dbReference type="SUPFAM" id="SSF50978">
    <property type="entry name" value="WD40 repeat-like"/>
    <property type="match status" value="1"/>
</dbReference>
<evidence type="ECO:0008006" key="7">
    <source>
        <dbReference type="Google" id="ProtNLM"/>
    </source>
</evidence>
<dbReference type="EMBL" id="KL660415">
    <property type="protein sequence ID" value="KFA66678.1"/>
    <property type="molecule type" value="Genomic_DNA"/>
</dbReference>
<dbReference type="SUPFAM" id="SSF52540">
    <property type="entry name" value="P-loop containing nucleoside triphosphate hydrolases"/>
    <property type="match status" value="1"/>
</dbReference>
<evidence type="ECO:0000259" key="4">
    <source>
        <dbReference type="Pfam" id="PF24883"/>
    </source>
</evidence>
<dbReference type="Pfam" id="PF24883">
    <property type="entry name" value="NPHP3_N"/>
    <property type="match status" value="1"/>
</dbReference>
<evidence type="ECO:0000313" key="6">
    <source>
        <dbReference type="Proteomes" id="UP000028524"/>
    </source>
</evidence>
<proteinExistence type="predicted"/>
<evidence type="ECO:0000313" key="5">
    <source>
        <dbReference type="EMBL" id="KFA66678.1"/>
    </source>
</evidence>
<dbReference type="Gene3D" id="2.130.10.10">
    <property type="entry name" value="YVTN repeat-like/Quinoprotein amine dehydrogenase"/>
    <property type="match status" value="3"/>
</dbReference>
<dbReference type="InterPro" id="IPR029058">
    <property type="entry name" value="AB_hydrolase_fold"/>
</dbReference>
<dbReference type="Pfam" id="PF22939">
    <property type="entry name" value="WHD_GPIID"/>
    <property type="match status" value="1"/>
</dbReference>
<feature type="domain" description="GPI inositol-deacylase winged helix" evidence="3">
    <location>
        <begin position="622"/>
        <end position="694"/>
    </location>
</feature>
<dbReference type="OMA" id="HNGVCKY"/>
<evidence type="ECO:0000256" key="1">
    <source>
        <dbReference type="ARBA" id="ARBA00022737"/>
    </source>
</evidence>
<dbReference type="SUPFAM" id="SSF50998">
    <property type="entry name" value="Quinoprotein alcohol dehydrogenase-like"/>
    <property type="match status" value="1"/>
</dbReference>
<feature type="domain" description="Nephrocystin 3-like N-terminal" evidence="4">
    <location>
        <begin position="344"/>
        <end position="510"/>
    </location>
</feature>
<dbReference type="OrthoDB" id="194358at2759"/>
<feature type="compositionally biased region" description="Low complexity" evidence="2">
    <location>
        <begin position="16"/>
        <end position="30"/>
    </location>
</feature>
<sequence>MLVVRHANVREPSPAPSATSGASQAQPSSTHSLPTRRPSDSDALEGSTLGLNVVYTPNNGHKADIIFIHGLGGTSRNTWTKSKDPDCFWPLTFLALEPDLCLARILTFGYNAALRKAGNISTSMLDFAKDLLFDLKYATDEQKGDLHMGNAYMQGQHDPDYAHIIKAVTAITFLATPHRGTNFAQTLNRILQTTVVSNSKQYIAELGRNSLSLQKLNEQFRHIAPKLQVVSFYETRPTPIGLKNTRLMILEKDSSVLGYPGETSKALDADHNGVCKYDSPNDPNYIAVRNILKSIVSKIVSAKNPPKKTTVLNRRNSMDLKVVLSLTDLPTMDYSFFRDQWLQGTSDWILKENAFREWKNPVSASAPSLLWINGGPATGKSVMASFVINDLVEEDACCQYFFIKFGDRKKRTLSLLLRSIAYQVAQSVPELFTRIEELEEEGMQFSTADSRIIWERVFKCSLFEMKDEQRQPLFWIIDGLDESENPRSAIKLLSDIVLSKLPIRILLLSRKSHDIEASFQRLPKSLSPEIISMEDRQDNDLRQYVHEELHVPGSPDFRKAIAERILEGAKNNFLWVRLAVEKVNSCHRESDVEFAFQQLPDGMESLYNRMAREISQIQSPADRELAKTILQFTNCAFRPLSIMELAEALGERSTGVLDLQRTVMDLCCGFVVVDNSSNVTMVHQTAREYLLGDQGYQLSLDRNTAHEQLFLSCMRCLLTVGLRAKMSRKMPEFFDYAATSWPAHLSMIRLNTLEVAQMLKKFMTGAWILTWIEYLATAGQLGTLIQASKHLSKYALKLRKHDAAETAGQMHLVELELLESWAVDLIKIIGKFPTLRQNPSSVYKLIPPFCPRDSSIYQLFGKAESRNIQVSGLSTRNWDDLTTRITLRDGAFASSISVAGPRIFVLTSSGDIYVFDASTFEESSASLIKQKERLYMFQVSANGSLIATYGYRTTKVFEASTGNCTLSVSNIKSRPRPLVMQFAKKNTQLIIGFDDSNIRLLDLTVPNPDWQLQSVLEETELDGHFLNASNYMALNQDGSLIAVAYRGHPLSAWEADGPMHIGHCWRKRDASARGEVIDATWLPQSPEILGLYIEGVVFKWSPYENEVEEIATGANRLTINRDGTLFATGDGKGTVKVFTTSGFSLLYHLASQDSVFDIAFSPDSHRFYDIRGHYANVWEPNALLSFSEQTNISGSDRDSDSESIGMGLIAQPTVSPRVDAITVLASSPKGKLYFSGTESGAVQVHHTQKGRLADVHTSNGFLSIEQMSCSTDGNYLAYCDSSKKITIKAIILNATSNADLVVETKAVIAMKGLTRGHILSLLFHPSSLQLLVHTSSSLHIISLSTYEIVHSKDQPGAMEQIFIQHPQDPSQIIAFGWGTIQILDWDLRDQLKLVYETGFGQIGAPDSCDAPNAGEVEDVVVTRDKEHILMAVSHGKPRTKDKILLYFVTSSLTTTTTSLSPCEIVETNSEIPAAISPRVLPTELGSKVSRILSFLSQDRLIFLSRTFSICSYQLPSGPAKVLFTLPGDWISQDCLALCRIWAAEKSFLCPKNGEVAAVRCAALT</sequence>
<gene>
    <name evidence="5" type="ORF">S40285_09198</name>
</gene>
<dbReference type="InterPro" id="IPR011047">
    <property type="entry name" value="Quinoprotein_ADH-like_sf"/>
</dbReference>
<dbReference type="InterPro" id="IPR015943">
    <property type="entry name" value="WD40/YVTN_repeat-like_dom_sf"/>
</dbReference>
<evidence type="ECO:0000259" key="3">
    <source>
        <dbReference type="Pfam" id="PF22939"/>
    </source>
</evidence>
<organism evidence="5 6">
    <name type="scientific">Stachybotrys chlorohalonatus (strain IBT 40285)</name>
    <dbReference type="NCBI Taxonomy" id="1283841"/>
    <lineage>
        <taxon>Eukaryota</taxon>
        <taxon>Fungi</taxon>
        <taxon>Dikarya</taxon>
        <taxon>Ascomycota</taxon>
        <taxon>Pezizomycotina</taxon>
        <taxon>Sordariomycetes</taxon>
        <taxon>Hypocreomycetidae</taxon>
        <taxon>Hypocreales</taxon>
        <taxon>Stachybotryaceae</taxon>
        <taxon>Stachybotrys</taxon>
    </lineage>
</organism>
<reference evidence="5 6" key="1">
    <citation type="journal article" date="2014" name="BMC Genomics">
        <title>Comparative genome sequencing reveals chemotype-specific gene clusters in the toxigenic black mold Stachybotrys.</title>
        <authorList>
            <person name="Semeiks J."/>
            <person name="Borek D."/>
            <person name="Otwinowski Z."/>
            <person name="Grishin N.V."/>
        </authorList>
    </citation>
    <scope>NUCLEOTIDE SEQUENCE [LARGE SCALE GENOMIC DNA]</scope>
    <source>
        <strain evidence="5 6">IBT 40285</strain>
    </source>
</reference>
<dbReference type="Gene3D" id="3.40.50.300">
    <property type="entry name" value="P-loop containing nucleotide triphosphate hydrolases"/>
    <property type="match status" value="1"/>
</dbReference>
<dbReference type="SUPFAM" id="SSF53474">
    <property type="entry name" value="alpha/beta-Hydrolases"/>
    <property type="match status" value="1"/>
</dbReference>
<keyword evidence="1" id="KW-0677">Repeat</keyword>
<dbReference type="InterPro" id="IPR054471">
    <property type="entry name" value="GPIID_WHD"/>
</dbReference>
<name>A0A084QRU3_STAC4</name>